<keyword evidence="1" id="KW-0472">Membrane</keyword>
<evidence type="ECO:0000256" key="1">
    <source>
        <dbReference type="SAM" id="Phobius"/>
    </source>
</evidence>
<organism evidence="2 3">
    <name type="scientific">Hypholoma sublateritium (strain FD-334 SS-4)</name>
    <dbReference type="NCBI Taxonomy" id="945553"/>
    <lineage>
        <taxon>Eukaryota</taxon>
        <taxon>Fungi</taxon>
        <taxon>Dikarya</taxon>
        <taxon>Basidiomycota</taxon>
        <taxon>Agaricomycotina</taxon>
        <taxon>Agaricomycetes</taxon>
        <taxon>Agaricomycetidae</taxon>
        <taxon>Agaricales</taxon>
        <taxon>Agaricineae</taxon>
        <taxon>Strophariaceae</taxon>
        <taxon>Hypholoma</taxon>
    </lineage>
</organism>
<dbReference type="AlphaFoldDB" id="A0A0D2MAG2"/>
<keyword evidence="3" id="KW-1185">Reference proteome</keyword>
<accession>A0A0D2MAG2</accession>
<dbReference type="EMBL" id="KN817568">
    <property type="protein sequence ID" value="KJA20358.1"/>
    <property type="molecule type" value="Genomic_DNA"/>
</dbReference>
<feature type="transmembrane region" description="Helical" evidence="1">
    <location>
        <begin position="239"/>
        <end position="258"/>
    </location>
</feature>
<gene>
    <name evidence="2" type="ORF">HYPSUDRAFT_203851</name>
</gene>
<sequence>MTKSARKCGRSAHYMCVSIELGAPSPAAPLPRSFYTRAACPSAYTRTSPATSTNGSLGTPQASEALVGGCPWPGPRGIFDGASHSSHDDLWDIKAESRTELRFALFNASTQQSTRSAVLIAPVSSALWRPTHDLAHRDSPPEIATAYPKNTQPIHPISLPPRRLIPMTPRLAHPSTRPRPATLAYWTTSPTSRRCTATPTSELVTPAASLVERRILQIQSTERRPLIFDGIVLPNPSTFLSVLAAAAALITTLLSVLNTTTRVPSYRRIALQ</sequence>
<name>A0A0D2MAG2_HYPSF</name>
<protein>
    <submittedName>
        <fullName evidence="2">Uncharacterized protein</fullName>
    </submittedName>
</protein>
<reference evidence="3" key="1">
    <citation type="submission" date="2014-04" db="EMBL/GenBank/DDBJ databases">
        <title>Evolutionary Origins and Diversification of the Mycorrhizal Mutualists.</title>
        <authorList>
            <consortium name="DOE Joint Genome Institute"/>
            <consortium name="Mycorrhizal Genomics Consortium"/>
            <person name="Kohler A."/>
            <person name="Kuo A."/>
            <person name="Nagy L.G."/>
            <person name="Floudas D."/>
            <person name="Copeland A."/>
            <person name="Barry K.W."/>
            <person name="Cichocki N."/>
            <person name="Veneault-Fourrey C."/>
            <person name="LaButti K."/>
            <person name="Lindquist E.A."/>
            <person name="Lipzen A."/>
            <person name="Lundell T."/>
            <person name="Morin E."/>
            <person name="Murat C."/>
            <person name="Riley R."/>
            <person name="Ohm R."/>
            <person name="Sun H."/>
            <person name="Tunlid A."/>
            <person name="Henrissat B."/>
            <person name="Grigoriev I.V."/>
            <person name="Hibbett D.S."/>
            <person name="Martin F."/>
        </authorList>
    </citation>
    <scope>NUCLEOTIDE SEQUENCE [LARGE SCALE GENOMIC DNA]</scope>
    <source>
        <strain evidence="3">FD-334 SS-4</strain>
    </source>
</reference>
<proteinExistence type="predicted"/>
<evidence type="ECO:0000313" key="2">
    <source>
        <dbReference type="EMBL" id="KJA20358.1"/>
    </source>
</evidence>
<evidence type="ECO:0000313" key="3">
    <source>
        <dbReference type="Proteomes" id="UP000054270"/>
    </source>
</evidence>
<keyword evidence="1" id="KW-1133">Transmembrane helix</keyword>
<keyword evidence="1" id="KW-0812">Transmembrane</keyword>
<dbReference type="Proteomes" id="UP000054270">
    <property type="component" value="Unassembled WGS sequence"/>
</dbReference>